<sequence length="380" mass="43317">MKGLFYSSWLILLGLLAGCIDPYMPDVISSPQSYLVVDGFLNSNGVTQIKLSRTYGLSGGTAAPKETRATLYIEEETGTRYQLRESSATPGTYLSDALVLNPAVRHRLSFSTATGQTYASDYVTVKITPPIDSVTFRPEADELKILVNTHDDRDASQYYRWEYEETWETRPLLTPELEYNKITDRLEPITVYFPLVCWSNEKSANVNLSKTTNLNQDVVSNYVLRTLPAIADRLYLKYSILVHQYALTREEYQYWELLRKNTESIGTLFDPLPSQLSGNLHNVSDSNELVIGYLGAHSMTEKRIFIRRAQLPAEWRIQSGYDDCIPPNILYFTAIRNLNNIFGTYSIIPLYQVPEGYAITSKECVDCRLRGTDVRPAFWQ</sequence>
<evidence type="ECO:0000313" key="2">
    <source>
        <dbReference type="Proteomes" id="UP001176429"/>
    </source>
</evidence>
<dbReference type="Pfam" id="PF14054">
    <property type="entry name" value="DUF4249"/>
    <property type="match status" value="1"/>
</dbReference>
<dbReference type="EMBL" id="JAUQSY010000006">
    <property type="protein sequence ID" value="MDO7875099.1"/>
    <property type="molecule type" value="Genomic_DNA"/>
</dbReference>
<gene>
    <name evidence="1" type="ORF">Q5H93_10185</name>
</gene>
<dbReference type="PROSITE" id="PS51257">
    <property type="entry name" value="PROKAR_LIPOPROTEIN"/>
    <property type="match status" value="1"/>
</dbReference>
<reference evidence="1" key="1">
    <citation type="submission" date="2023-07" db="EMBL/GenBank/DDBJ databases">
        <authorList>
            <person name="Kim M.K."/>
        </authorList>
    </citation>
    <scope>NUCLEOTIDE SEQUENCE</scope>
    <source>
        <strain evidence="1">ASUV-10-1</strain>
    </source>
</reference>
<proteinExistence type="predicted"/>
<dbReference type="Proteomes" id="UP001176429">
    <property type="component" value="Unassembled WGS sequence"/>
</dbReference>
<protein>
    <submittedName>
        <fullName evidence="1">DUF4249 domain-containing protein</fullName>
    </submittedName>
</protein>
<comment type="caution">
    <text evidence="1">The sequence shown here is derived from an EMBL/GenBank/DDBJ whole genome shotgun (WGS) entry which is preliminary data.</text>
</comment>
<name>A0ABT9BA06_9BACT</name>
<keyword evidence="2" id="KW-1185">Reference proteome</keyword>
<evidence type="ECO:0000313" key="1">
    <source>
        <dbReference type="EMBL" id="MDO7875099.1"/>
    </source>
</evidence>
<organism evidence="1 2">
    <name type="scientific">Hymenobacter aranciens</name>
    <dbReference type="NCBI Taxonomy" id="3063996"/>
    <lineage>
        <taxon>Bacteria</taxon>
        <taxon>Pseudomonadati</taxon>
        <taxon>Bacteroidota</taxon>
        <taxon>Cytophagia</taxon>
        <taxon>Cytophagales</taxon>
        <taxon>Hymenobacteraceae</taxon>
        <taxon>Hymenobacter</taxon>
    </lineage>
</organism>
<dbReference type="InterPro" id="IPR025345">
    <property type="entry name" value="DUF4249"/>
</dbReference>
<accession>A0ABT9BA06</accession>
<dbReference type="RefSeq" id="WP_305006418.1">
    <property type="nucleotide sequence ID" value="NZ_JAUQSY010000006.1"/>
</dbReference>